<dbReference type="GO" id="GO:0016747">
    <property type="term" value="F:acyltransferase activity, transferring groups other than amino-acyl groups"/>
    <property type="evidence" value="ECO:0007669"/>
    <property type="project" value="InterPro"/>
</dbReference>
<evidence type="ECO:0000313" key="4">
    <source>
        <dbReference type="Proteomes" id="UP000247810"/>
    </source>
</evidence>
<feature type="domain" description="N-acetyltransferase" evidence="2">
    <location>
        <begin position="79"/>
        <end position="224"/>
    </location>
</feature>
<accession>A0A319DEY7</accession>
<dbReference type="Pfam" id="PF00583">
    <property type="entry name" value="Acetyltransf_1"/>
    <property type="match status" value="1"/>
</dbReference>
<keyword evidence="4" id="KW-1185">Reference proteome</keyword>
<protein>
    <recommendedName>
        <fullName evidence="2">N-acetyltransferase domain-containing protein</fullName>
    </recommendedName>
</protein>
<dbReference type="PANTHER" id="PTHR42791">
    <property type="entry name" value="GNAT FAMILY ACETYLTRANSFERASE"/>
    <property type="match status" value="1"/>
</dbReference>
<dbReference type="Gene3D" id="3.40.630.30">
    <property type="match status" value="1"/>
</dbReference>
<dbReference type="STRING" id="1448320.A0A319DEY7"/>
<dbReference type="PANTHER" id="PTHR42791:SF1">
    <property type="entry name" value="N-ACETYLTRANSFERASE DOMAIN-CONTAINING PROTEIN"/>
    <property type="match status" value="1"/>
</dbReference>
<gene>
    <name evidence="3" type="ORF">BO71DRAFT_413195</name>
</gene>
<name>A0A319DEY7_9EURO</name>
<feature type="region of interest" description="Disordered" evidence="1">
    <location>
        <begin position="26"/>
        <end position="59"/>
    </location>
</feature>
<dbReference type="SUPFAM" id="SSF55729">
    <property type="entry name" value="Acyl-CoA N-acyltransferases (Nat)"/>
    <property type="match status" value="1"/>
</dbReference>
<dbReference type="Proteomes" id="UP000247810">
    <property type="component" value="Unassembled WGS sequence"/>
</dbReference>
<dbReference type="PROSITE" id="PS51186">
    <property type="entry name" value="GNAT"/>
    <property type="match status" value="1"/>
</dbReference>
<dbReference type="OrthoDB" id="2832510at2759"/>
<evidence type="ECO:0000259" key="2">
    <source>
        <dbReference type="PROSITE" id="PS51186"/>
    </source>
</evidence>
<dbReference type="VEuPathDB" id="FungiDB:BO71DRAFT_413195"/>
<organism evidence="3 4">
    <name type="scientific">Aspergillus ellipticus CBS 707.79</name>
    <dbReference type="NCBI Taxonomy" id="1448320"/>
    <lineage>
        <taxon>Eukaryota</taxon>
        <taxon>Fungi</taxon>
        <taxon>Dikarya</taxon>
        <taxon>Ascomycota</taxon>
        <taxon>Pezizomycotina</taxon>
        <taxon>Eurotiomycetes</taxon>
        <taxon>Eurotiomycetidae</taxon>
        <taxon>Eurotiales</taxon>
        <taxon>Aspergillaceae</taxon>
        <taxon>Aspergillus</taxon>
        <taxon>Aspergillus subgen. Circumdati</taxon>
    </lineage>
</organism>
<evidence type="ECO:0000256" key="1">
    <source>
        <dbReference type="SAM" id="MobiDB-lite"/>
    </source>
</evidence>
<dbReference type="InterPro" id="IPR016181">
    <property type="entry name" value="Acyl_CoA_acyltransferase"/>
</dbReference>
<dbReference type="EMBL" id="KZ826020">
    <property type="protein sequence ID" value="PYH89623.1"/>
    <property type="molecule type" value="Genomic_DNA"/>
</dbReference>
<dbReference type="InterPro" id="IPR052523">
    <property type="entry name" value="Trichothecene_AcTrans"/>
</dbReference>
<sequence>MSVQPGFTISTVPATREAGKILGDIETAATDNSGNGSLGKLLWPKTSTEEEKTEQDELKDEDPFHEIDMLSDPSNTYEWIIEEKTRTPVAYVWWQHAKGKTEEEWATTYANRYRPDGMNKALMDATSGVRFLKRAKLLNTRDTFILKELNVRPEFQRQGLGGVLVKRGIEEADRLGLQAYTEASMDGYGLYVRFGMEEVDRVTVDLEPWGGNPGEMNSFALLLRPAGRKK</sequence>
<dbReference type="InterPro" id="IPR000182">
    <property type="entry name" value="GNAT_dom"/>
</dbReference>
<dbReference type="CDD" id="cd04301">
    <property type="entry name" value="NAT_SF"/>
    <property type="match status" value="1"/>
</dbReference>
<dbReference type="AlphaFoldDB" id="A0A319DEY7"/>
<proteinExistence type="predicted"/>
<evidence type="ECO:0000313" key="3">
    <source>
        <dbReference type="EMBL" id="PYH89623.1"/>
    </source>
</evidence>
<reference evidence="3 4" key="1">
    <citation type="submission" date="2018-02" db="EMBL/GenBank/DDBJ databases">
        <title>The genomes of Aspergillus section Nigri reveals drivers in fungal speciation.</title>
        <authorList>
            <consortium name="DOE Joint Genome Institute"/>
            <person name="Vesth T.C."/>
            <person name="Nybo J."/>
            <person name="Theobald S."/>
            <person name="Brandl J."/>
            <person name="Frisvad J.C."/>
            <person name="Nielsen K.F."/>
            <person name="Lyhne E.K."/>
            <person name="Kogle M.E."/>
            <person name="Kuo A."/>
            <person name="Riley R."/>
            <person name="Clum A."/>
            <person name="Nolan M."/>
            <person name="Lipzen A."/>
            <person name="Salamov A."/>
            <person name="Henrissat B."/>
            <person name="Wiebenga A."/>
            <person name="De vries R.P."/>
            <person name="Grigoriev I.V."/>
            <person name="Mortensen U.H."/>
            <person name="Andersen M.R."/>
            <person name="Baker S.E."/>
        </authorList>
    </citation>
    <scope>NUCLEOTIDE SEQUENCE [LARGE SCALE GENOMIC DNA]</scope>
    <source>
        <strain evidence="3 4">CBS 707.79</strain>
    </source>
</reference>